<dbReference type="EMBL" id="VNHU01000005">
    <property type="protein sequence ID" value="TYP73457.1"/>
    <property type="molecule type" value="Genomic_DNA"/>
</dbReference>
<name>A0A5S5C2D2_9FLAO</name>
<evidence type="ECO:0000313" key="1">
    <source>
        <dbReference type="EMBL" id="TYP73457.1"/>
    </source>
</evidence>
<dbReference type="OrthoDB" id="1249795at2"/>
<sequence length="218" mass="25463">MNIEEFIEFTNSEQYYQNAHLSCVHIQSEASNFQNIYFDLLVNLDSVIGEPTKETWRLSAIGCDFMYNMLGKFFMPYIQLKLHKDHPLVWHNNSKMVECKLVGFPENQNLFLGDVYYAYLKVSRNWIQASRDFFAIEYAFKKNGSMNLTIPMQLKTSVETICKNHQIEFVDVSLLESQSTSDKELQALIFTNDYISPDGFNIGQPHILAKQFELKRIK</sequence>
<protein>
    <submittedName>
        <fullName evidence="1">Uncharacterized protein</fullName>
    </submittedName>
</protein>
<evidence type="ECO:0000313" key="2">
    <source>
        <dbReference type="Proteomes" id="UP000324376"/>
    </source>
</evidence>
<comment type="caution">
    <text evidence="1">The sequence shown here is derived from an EMBL/GenBank/DDBJ whole genome shotgun (WGS) entry which is preliminary data.</text>
</comment>
<reference evidence="1 2" key="1">
    <citation type="submission" date="2019-07" db="EMBL/GenBank/DDBJ databases">
        <title>Genomic Encyclopedia of Archaeal and Bacterial Type Strains, Phase II (KMG-II): from individual species to whole genera.</title>
        <authorList>
            <person name="Goeker M."/>
        </authorList>
    </citation>
    <scope>NUCLEOTIDE SEQUENCE [LARGE SCALE GENOMIC DNA]</scope>
    <source>
        <strain evidence="1 2">DSM 17527</strain>
    </source>
</reference>
<dbReference type="AlphaFoldDB" id="A0A5S5C2D2"/>
<keyword evidence="2" id="KW-1185">Reference proteome</keyword>
<accession>A0A5S5C2D2</accession>
<gene>
    <name evidence="1" type="ORF">BD809_10544</name>
</gene>
<dbReference type="Proteomes" id="UP000324376">
    <property type="component" value="Unassembled WGS sequence"/>
</dbReference>
<organism evidence="1 2">
    <name type="scientific">Aquimarina intermedia</name>
    <dbReference type="NCBI Taxonomy" id="350814"/>
    <lineage>
        <taxon>Bacteria</taxon>
        <taxon>Pseudomonadati</taxon>
        <taxon>Bacteroidota</taxon>
        <taxon>Flavobacteriia</taxon>
        <taxon>Flavobacteriales</taxon>
        <taxon>Flavobacteriaceae</taxon>
        <taxon>Aquimarina</taxon>
    </lineage>
</organism>
<dbReference type="RefSeq" id="WP_148782571.1">
    <property type="nucleotide sequence ID" value="NZ_VNHU01000005.1"/>
</dbReference>
<proteinExistence type="predicted"/>